<evidence type="ECO:0000256" key="1">
    <source>
        <dbReference type="ARBA" id="ARBA00005495"/>
    </source>
</evidence>
<dbReference type="SUPFAM" id="SSF51316">
    <property type="entry name" value="Mss4-like"/>
    <property type="match status" value="1"/>
</dbReference>
<dbReference type="GO" id="GO:0016846">
    <property type="term" value="F:carbon-sulfur lyase activity"/>
    <property type="evidence" value="ECO:0007669"/>
    <property type="project" value="InterPro"/>
</dbReference>
<comment type="caution">
    <text evidence="6">The sequence shown here is derived from an EMBL/GenBank/DDBJ whole genome shotgun (WGS) entry which is preliminary data.</text>
</comment>
<comment type="similarity">
    <text evidence="1">Belongs to the Gfa family.</text>
</comment>
<dbReference type="AlphaFoldDB" id="A0AAI8YS66"/>
<accession>A0AAI8YS66</accession>
<gene>
    <name evidence="6" type="ORF">LECACI_7A001004</name>
</gene>
<dbReference type="GO" id="GO:0046872">
    <property type="term" value="F:metal ion binding"/>
    <property type="evidence" value="ECO:0007669"/>
    <property type="project" value="UniProtKB-KW"/>
</dbReference>
<evidence type="ECO:0000313" key="7">
    <source>
        <dbReference type="Proteomes" id="UP001296104"/>
    </source>
</evidence>
<dbReference type="Proteomes" id="UP001296104">
    <property type="component" value="Unassembled WGS sequence"/>
</dbReference>
<dbReference type="Gene3D" id="3.90.1590.10">
    <property type="entry name" value="glutathione-dependent formaldehyde- activating enzyme (gfa)"/>
    <property type="match status" value="1"/>
</dbReference>
<name>A0AAI8YS66_9PEZI</name>
<proteinExistence type="inferred from homology"/>
<evidence type="ECO:0000256" key="4">
    <source>
        <dbReference type="ARBA" id="ARBA00023239"/>
    </source>
</evidence>
<organism evidence="6 7">
    <name type="scientific">Lecanosticta acicola</name>
    <dbReference type="NCBI Taxonomy" id="111012"/>
    <lineage>
        <taxon>Eukaryota</taxon>
        <taxon>Fungi</taxon>
        <taxon>Dikarya</taxon>
        <taxon>Ascomycota</taxon>
        <taxon>Pezizomycotina</taxon>
        <taxon>Dothideomycetes</taxon>
        <taxon>Dothideomycetidae</taxon>
        <taxon>Mycosphaerellales</taxon>
        <taxon>Mycosphaerellaceae</taxon>
        <taxon>Lecanosticta</taxon>
    </lineage>
</organism>
<dbReference type="PROSITE" id="PS51891">
    <property type="entry name" value="CENP_V_GFA"/>
    <property type="match status" value="1"/>
</dbReference>
<evidence type="ECO:0000259" key="5">
    <source>
        <dbReference type="PROSITE" id="PS51891"/>
    </source>
</evidence>
<dbReference type="Pfam" id="PF04828">
    <property type="entry name" value="GFA"/>
    <property type="match status" value="1"/>
</dbReference>
<evidence type="ECO:0000313" key="6">
    <source>
        <dbReference type="EMBL" id="CAK3809886.1"/>
    </source>
</evidence>
<keyword evidence="7" id="KW-1185">Reference proteome</keyword>
<keyword evidence="4" id="KW-0456">Lyase</keyword>
<sequence>MADPEKVPVAPAVQFKGSCACERITYHCTDTPKADETGICHCVTCRKLSGGPYQAFTGVSAKSVTLFDQKEQLRYAGFPKDDIGGIMYLRFSQIGERSFCVSCYSPLAMRYKHRPDVVDLTLSSIDEDSIVGEDGKRSLRVSFHIFTSQKVSWIDIEKDGVPEGRRHERFSKTFEEKLSAWESKQQ</sequence>
<dbReference type="InterPro" id="IPR006913">
    <property type="entry name" value="CENP-V/GFA"/>
</dbReference>
<keyword evidence="2" id="KW-0479">Metal-binding</keyword>
<keyword evidence="3" id="KW-0862">Zinc</keyword>
<dbReference type="PANTHER" id="PTHR33337">
    <property type="entry name" value="GFA DOMAIN-CONTAINING PROTEIN"/>
    <property type="match status" value="1"/>
</dbReference>
<dbReference type="PANTHER" id="PTHR33337:SF40">
    <property type="entry name" value="CENP-V_GFA DOMAIN-CONTAINING PROTEIN-RELATED"/>
    <property type="match status" value="1"/>
</dbReference>
<evidence type="ECO:0000256" key="3">
    <source>
        <dbReference type="ARBA" id="ARBA00022833"/>
    </source>
</evidence>
<protein>
    <recommendedName>
        <fullName evidence="5">CENP-V/GFA domain-containing protein</fullName>
    </recommendedName>
</protein>
<dbReference type="InterPro" id="IPR011057">
    <property type="entry name" value="Mss4-like_sf"/>
</dbReference>
<dbReference type="EMBL" id="CAVMBE010000003">
    <property type="protein sequence ID" value="CAK3809886.1"/>
    <property type="molecule type" value="Genomic_DNA"/>
</dbReference>
<feature type="domain" description="CENP-V/GFA" evidence="5">
    <location>
        <begin position="15"/>
        <end position="147"/>
    </location>
</feature>
<reference evidence="6" key="1">
    <citation type="submission" date="2023-11" db="EMBL/GenBank/DDBJ databases">
        <authorList>
            <person name="Alioto T."/>
            <person name="Alioto T."/>
            <person name="Gomez Garrido J."/>
        </authorList>
    </citation>
    <scope>NUCLEOTIDE SEQUENCE</scope>
</reference>
<evidence type="ECO:0000256" key="2">
    <source>
        <dbReference type="ARBA" id="ARBA00022723"/>
    </source>
</evidence>